<dbReference type="WBParaSite" id="L893_g19051.t1">
    <property type="protein sequence ID" value="L893_g19051.t1"/>
    <property type="gene ID" value="L893_g19051"/>
</dbReference>
<dbReference type="Proteomes" id="UP000095287">
    <property type="component" value="Unplaced"/>
</dbReference>
<organism evidence="2 3">
    <name type="scientific">Steinernema glaseri</name>
    <dbReference type="NCBI Taxonomy" id="37863"/>
    <lineage>
        <taxon>Eukaryota</taxon>
        <taxon>Metazoa</taxon>
        <taxon>Ecdysozoa</taxon>
        <taxon>Nematoda</taxon>
        <taxon>Chromadorea</taxon>
        <taxon>Rhabditida</taxon>
        <taxon>Tylenchina</taxon>
        <taxon>Panagrolaimomorpha</taxon>
        <taxon>Strongyloidoidea</taxon>
        <taxon>Steinernematidae</taxon>
        <taxon>Steinernema</taxon>
    </lineage>
</organism>
<protein>
    <submittedName>
        <fullName evidence="3">Uncharacterized protein</fullName>
    </submittedName>
</protein>
<evidence type="ECO:0000313" key="3">
    <source>
        <dbReference type="WBParaSite" id="L893_g19051.t1"/>
    </source>
</evidence>
<sequence length="148" mass="16313">MDNRTTRKGPGMLRGSQQEQLLFWESLCGLCGTPEPAQPTFSRQIEVKQLGSANDQALLANGLVSRSRGVPRTEEAITARQTEAQKCPNWLTKTTERLMPRQEHVCPRKVPVEMAQRGRSHPAKIGDQRTSGCDPNPKALTTGAHLPS</sequence>
<evidence type="ECO:0000313" key="2">
    <source>
        <dbReference type="Proteomes" id="UP000095287"/>
    </source>
</evidence>
<keyword evidence="2" id="KW-1185">Reference proteome</keyword>
<accession>A0A1I7YRD4</accession>
<evidence type="ECO:0000256" key="1">
    <source>
        <dbReference type="SAM" id="MobiDB-lite"/>
    </source>
</evidence>
<feature type="region of interest" description="Disordered" evidence="1">
    <location>
        <begin position="114"/>
        <end position="148"/>
    </location>
</feature>
<dbReference type="AlphaFoldDB" id="A0A1I7YRD4"/>
<proteinExistence type="predicted"/>
<reference evidence="3" key="1">
    <citation type="submission" date="2016-11" db="UniProtKB">
        <authorList>
            <consortium name="WormBaseParasite"/>
        </authorList>
    </citation>
    <scope>IDENTIFICATION</scope>
</reference>
<name>A0A1I7YRD4_9BILA</name>